<comment type="caution">
    <text evidence="1">The sequence shown here is derived from an EMBL/GenBank/DDBJ whole genome shotgun (WGS) entry which is preliminary data.</text>
</comment>
<dbReference type="AlphaFoldDB" id="A0A0L6UQ54"/>
<gene>
    <name evidence="1" type="ORF">VP01_42g3</name>
</gene>
<dbReference type="VEuPathDB" id="FungiDB:VP01_42g3"/>
<dbReference type="EMBL" id="LAVV01009391">
    <property type="protein sequence ID" value="KNZ50669.1"/>
    <property type="molecule type" value="Genomic_DNA"/>
</dbReference>
<keyword evidence="2" id="KW-1185">Reference proteome</keyword>
<evidence type="ECO:0000313" key="1">
    <source>
        <dbReference type="EMBL" id="KNZ50669.1"/>
    </source>
</evidence>
<name>A0A0L6UQ54_9BASI</name>
<protein>
    <submittedName>
        <fullName evidence="1">Uncharacterized protein</fullName>
    </submittedName>
</protein>
<organism evidence="1 2">
    <name type="scientific">Puccinia sorghi</name>
    <dbReference type="NCBI Taxonomy" id="27349"/>
    <lineage>
        <taxon>Eukaryota</taxon>
        <taxon>Fungi</taxon>
        <taxon>Dikarya</taxon>
        <taxon>Basidiomycota</taxon>
        <taxon>Pucciniomycotina</taxon>
        <taxon>Pucciniomycetes</taxon>
        <taxon>Pucciniales</taxon>
        <taxon>Pucciniaceae</taxon>
        <taxon>Puccinia</taxon>
    </lineage>
</organism>
<proteinExistence type="predicted"/>
<accession>A0A0L6UQ54</accession>
<evidence type="ECO:0000313" key="2">
    <source>
        <dbReference type="Proteomes" id="UP000037035"/>
    </source>
</evidence>
<reference evidence="1 2" key="1">
    <citation type="submission" date="2015-08" db="EMBL/GenBank/DDBJ databases">
        <title>Next Generation Sequencing and Analysis of the Genome of Puccinia sorghi L Schw, the Causal Agent of Maize Common Rust.</title>
        <authorList>
            <person name="Rochi L."/>
            <person name="Burguener G."/>
            <person name="Darino M."/>
            <person name="Turjanski A."/>
            <person name="Kreff E."/>
            <person name="Dieguez M.J."/>
            <person name="Sacco F."/>
        </authorList>
    </citation>
    <scope>NUCLEOTIDE SEQUENCE [LARGE SCALE GENOMIC DNA]</scope>
    <source>
        <strain evidence="1 2">RO10H11247</strain>
    </source>
</reference>
<dbReference type="Proteomes" id="UP000037035">
    <property type="component" value="Unassembled WGS sequence"/>
</dbReference>
<sequence>MVWYSWKEDIKCKRREEGMCGYHSNISHTKQKSSLTNTNSLQKLFQSPHCIKTSQYTWNNAELTADKKTLLFRHWLFDHDSLQQILWLVKLKLVYGLPDNMLAVSIKCPVALSVKPRCGTTPRGDRAWKENIQLQLVKV</sequence>